<reference evidence="3" key="1">
    <citation type="submission" date="2025-08" db="UniProtKB">
        <authorList>
            <consortium name="RefSeq"/>
        </authorList>
    </citation>
    <scope>IDENTIFICATION</scope>
</reference>
<protein>
    <submittedName>
        <fullName evidence="3">Uncharacterized protein LOC112494915</fullName>
    </submittedName>
</protein>
<keyword evidence="2" id="KW-1185">Reference proteome</keyword>
<proteinExistence type="predicted"/>
<name>A0AAJ7W4R1_CEPCN</name>
<evidence type="ECO:0000259" key="1">
    <source>
        <dbReference type="Pfam" id="PF16087"/>
    </source>
</evidence>
<dbReference type="PANTHER" id="PTHR47326">
    <property type="entry name" value="TRANSPOSABLE ELEMENT TC3 TRANSPOSASE-LIKE PROTEIN"/>
    <property type="match status" value="1"/>
</dbReference>
<evidence type="ECO:0000313" key="3">
    <source>
        <dbReference type="RefSeq" id="XP_024944495.1"/>
    </source>
</evidence>
<dbReference type="GO" id="GO:0003676">
    <property type="term" value="F:nucleic acid binding"/>
    <property type="evidence" value="ECO:0007669"/>
    <property type="project" value="InterPro"/>
</dbReference>
<dbReference type="AlphaFoldDB" id="A0AAJ7W4R1"/>
<dbReference type="Gene3D" id="3.30.420.10">
    <property type="entry name" value="Ribonuclease H-like superfamily/Ribonuclease H"/>
    <property type="match status" value="1"/>
</dbReference>
<dbReference type="InterPro" id="IPR036397">
    <property type="entry name" value="RNaseH_sf"/>
</dbReference>
<dbReference type="Pfam" id="PF16087">
    <property type="entry name" value="DUF4817"/>
    <property type="match status" value="1"/>
</dbReference>
<sequence>MDRYTMAEKVDMIYIYGETQKNARAACNLYAERYPERNNPCPRTFDRIVQLFSKTGSVVARKKNRSRTITVENSEIAILTAVDHDPEISSRKISTLHQELHGDDFEHRVQFCQWALQQMQDENFYVLYSDESGFTNHGQVNRHNMYYWATENPRWLRQVEHQRPWTLNVRCGVYRNRIVGSYFLEDTLTGQKYKDFLDRVLSTLLEDIPLLERSNMWYQHDGCPAHFSFQAREILDRDYADRWIGRRGPVHWPARSPDLTSPDFFLWGYINEKVYKEVPTTCDNMRQCIIDASANIEDDTLLSVQRSYIRRYQKCIEVNSQHFEHLL</sequence>
<accession>A0AAJ7W4R1</accession>
<feature type="domain" description="DUF4817" evidence="1">
    <location>
        <begin position="5"/>
        <end position="58"/>
    </location>
</feature>
<gene>
    <name evidence="3" type="primary">LOC112494915</name>
</gene>
<dbReference type="Proteomes" id="UP000694920">
    <property type="component" value="Unplaced"/>
</dbReference>
<dbReference type="InterPro" id="IPR032135">
    <property type="entry name" value="DUF4817"/>
</dbReference>
<evidence type="ECO:0000313" key="2">
    <source>
        <dbReference type="Proteomes" id="UP000694920"/>
    </source>
</evidence>
<dbReference type="KEGG" id="ccin:112494915"/>
<dbReference type="RefSeq" id="XP_024944495.1">
    <property type="nucleotide sequence ID" value="XM_025088727.1"/>
</dbReference>
<dbReference type="GeneID" id="112494915"/>
<dbReference type="PANTHER" id="PTHR47326:SF1">
    <property type="entry name" value="HTH PSQ-TYPE DOMAIN-CONTAINING PROTEIN"/>
    <property type="match status" value="1"/>
</dbReference>
<organism evidence="2 3">
    <name type="scientific">Cephus cinctus</name>
    <name type="common">Wheat stem sawfly</name>
    <dbReference type="NCBI Taxonomy" id="211228"/>
    <lineage>
        <taxon>Eukaryota</taxon>
        <taxon>Metazoa</taxon>
        <taxon>Ecdysozoa</taxon>
        <taxon>Arthropoda</taxon>
        <taxon>Hexapoda</taxon>
        <taxon>Insecta</taxon>
        <taxon>Pterygota</taxon>
        <taxon>Neoptera</taxon>
        <taxon>Endopterygota</taxon>
        <taxon>Hymenoptera</taxon>
        <taxon>Cephoidea</taxon>
        <taxon>Cephidae</taxon>
        <taxon>Cephus</taxon>
    </lineage>
</organism>